<evidence type="ECO:0000256" key="3">
    <source>
        <dbReference type="ARBA" id="ARBA00022449"/>
    </source>
</evidence>
<name>A0A1Y1SIT6_9GAMM</name>
<evidence type="ECO:0000256" key="6">
    <source>
        <dbReference type="ARBA" id="ARBA00022989"/>
    </source>
</evidence>
<dbReference type="NCBIfam" id="TIGR00797">
    <property type="entry name" value="matE"/>
    <property type="match status" value="1"/>
</dbReference>
<feature type="transmembrane region" description="Helical" evidence="10">
    <location>
        <begin position="134"/>
        <end position="151"/>
    </location>
</feature>
<feature type="transmembrane region" description="Helical" evidence="10">
    <location>
        <begin position="321"/>
        <end position="346"/>
    </location>
</feature>
<dbReference type="CDD" id="cd13133">
    <property type="entry name" value="MATE_like_7"/>
    <property type="match status" value="1"/>
</dbReference>
<dbReference type="RefSeq" id="WP_206044814.1">
    <property type="nucleotide sequence ID" value="NZ_AQQV01000001.1"/>
</dbReference>
<keyword evidence="3" id="KW-0050">Antiport</keyword>
<keyword evidence="2" id="KW-0813">Transport</keyword>
<keyword evidence="6 10" id="KW-1133">Transmembrane helix</keyword>
<evidence type="ECO:0000256" key="8">
    <source>
        <dbReference type="ARBA" id="ARBA00023136"/>
    </source>
</evidence>
<evidence type="ECO:0000256" key="7">
    <source>
        <dbReference type="ARBA" id="ARBA00023065"/>
    </source>
</evidence>
<feature type="transmembrane region" description="Helical" evidence="10">
    <location>
        <begin position="386"/>
        <end position="405"/>
    </location>
</feature>
<feature type="transmembrane region" description="Helical" evidence="10">
    <location>
        <begin position="238"/>
        <end position="264"/>
    </location>
</feature>
<comment type="subcellular location">
    <subcellularLocation>
        <location evidence="1">Cell inner membrane</location>
        <topology evidence="1">Multi-pass membrane protein</topology>
    </subcellularLocation>
</comment>
<sequence length="446" mass="47646">MTFKVAVTGQRRREILALALPIIGGMTSQNILNLVDTAMVGRLGAEALAGVGMVSFLAFLSVAAVTGMSSAVQALAARRVGAGDSRNSAVSLNGGLLVALVYGIPVSILLWFAAAPIVAALLSDANAAREGAQYFEMRVLAIIFVGMNFAFRGFWSAVGQTRLYMRTLVIMHVINVFLNYALIFGHFGFPALGTQGAGLGTAISMMIGTGIYFYLALRHARSSGFLERMPSREQMAGLLRLGLPASIQQVLFAGGFAVLFWIIGQVGVRELAVANVLINITLVAILPGMGFGMAAATLSGQALGREDPDDAYRWAWDVSRVGSIVFIGLGLLMLVPTRHVLALFLADPSLVELGVWPLRLVGIGILIDGIGLILMQALLGVGASGVVMVVGVGMQWLVFLPLAYLLGPVLGHGLLDIWLAMNVYRALQAGIFAWVWQRRRWQHIQI</sequence>
<evidence type="ECO:0000256" key="2">
    <source>
        <dbReference type="ARBA" id="ARBA00022448"/>
    </source>
</evidence>
<dbReference type="AlphaFoldDB" id="A0A1Y1SIT6"/>
<keyword evidence="4" id="KW-1003">Cell membrane</keyword>
<organism evidence="11 12">
    <name type="scientific">Oceanococcus atlanticus</name>
    <dbReference type="NCBI Taxonomy" id="1317117"/>
    <lineage>
        <taxon>Bacteria</taxon>
        <taxon>Pseudomonadati</taxon>
        <taxon>Pseudomonadota</taxon>
        <taxon>Gammaproteobacteria</taxon>
        <taxon>Chromatiales</taxon>
        <taxon>Oceanococcaceae</taxon>
        <taxon>Oceanococcus</taxon>
    </lineage>
</organism>
<dbReference type="InterPro" id="IPR048279">
    <property type="entry name" value="MdtK-like"/>
</dbReference>
<dbReference type="GO" id="GO:0006811">
    <property type="term" value="P:monoatomic ion transport"/>
    <property type="evidence" value="ECO:0007669"/>
    <property type="project" value="UniProtKB-KW"/>
</dbReference>
<proteinExistence type="predicted"/>
<accession>A0A1Y1SIT6</accession>
<keyword evidence="12" id="KW-1185">Reference proteome</keyword>
<dbReference type="Proteomes" id="UP000192342">
    <property type="component" value="Unassembled WGS sequence"/>
</dbReference>
<feature type="transmembrane region" description="Helical" evidence="10">
    <location>
        <begin position="276"/>
        <end position="300"/>
    </location>
</feature>
<evidence type="ECO:0000256" key="4">
    <source>
        <dbReference type="ARBA" id="ARBA00022475"/>
    </source>
</evidence>
<keyword evidence="7" id="KW-0406">Ion transport</keyword>
<dbReference type="PIRSF" id="PIRSF006603">
    <property type="entry name" value="DinF"/>
    <property type="match status" value="1"/>
</dbReference>
<dbReference type="EMBL" id="AQQV01000001">
    <property type="protein sequence ID" value="ORE89566.1"/>
    <property type="molecule type" value="Genomic_DNA"/>
</dbReference>
<dbReference type="GO" id="GO:0015297">
    <property type="term" value="F:antiporter activity"/>
    <property type="evidence" value="ECO:0007669"/>
    <property type="project" value="UniProtKB-KW"/>
</dbReference>
<feature type="transmembrane region" description="Helical" evidence="10">
    <location>
        <begin position="163"/>
        <end position="184"/>
    </location>
</feature>
<feature type="transmembrane region" description="Helical" evidence="10">
    <location>
        <begin position="96"/>
        <end position="122"/>
    </location>
</feature>
<evidence type="ECO:0000256" key="5">
    <source>
        <dbReference type="ARBA" id="ARBA00022692"/>
    </source>
</evidence>
<dbReference type="GO" id="GO:0005886">
    <property type="term" value="C:plasma membrane"/>
    <property type="evidence" value="ECO:0007669"/>
    <property type="project" value="UniProtKB-SubCell"/>
</dbReference>
<evidence type="ECO:0000256" key="1">
    <source>
        <dbReference type="ARBA" id="ARBA00004429"/>
    </source>
</evidence>
<protein>
    <recommendedName>
        <fullName evidence="9">Multidrug-efflux transporter</fullName>
    </recommendedName>
</protein>
<evidence type="ECO:0000256" key="10">
    <source>
        <dbReference type="SAM" id="Phobius"/>
    </source>
</evidence>
<keyword evidence="8 10" id="KW-0472">Membrane</keyword>
<feature type="transmembrane region" description="Helical" evidence="10">
    <location>
        <begin position="196"/>
        <end position="217"/>
    </location>
</feature>
<dbReference type="STRING" id="1317117.ATO7_06785"/>
<feature type="transmembrane region" description="Helical" evidence="10">
    <location>
        <begin position="47"/>
        <end position="75"/>
    </location>
</feature>
<dbReference type="InterPro" id="IPR050222">
    <property type="entry name" value="MATE_MdtK"/>
</dbReference>
<feature type="transmembrane region" description="Helical" evidence="10">
    <location>
        <begin position="358"/>
        <end position="379"/>
    </location>
</feature>
<keyword evidence="5 10" id="KW-0812">Transmembrane</keyword>
<dbReference type="PANTHER" id="PTHR43298">
    <property type="entry name" value="MULTIDRUG RESISTANCE PROTEIN NORM-RELATED"/>
    <property type="match status" value="1"/>
</dbReference>
<evidence type="ECO:0000313" key="11">
    <source>
        <dbReference type="EMBL" id="ORE89566.1"/>
    </source>
</evidence>
<dbReference type="PANTHER" id="PTHR43298:SF2">
    <property type="entry name" value="FMN_FAD EXPORTER YEEO-RELATED"/>
    <property type="match status" value="1"/>
</dbReference>
<comment type="caution">
    <text evidence="11">The sequence shown here is derived from an EMBL/GenBank/DDBJ whole genome shotgun (WGS) entry which is preliminary data.</text>
</comment>
<reference evidence="11 12" key="1">
    <citation type="submission" date="2013-04" db="EMBL/GenBank/DDBJ databases">
        <title>Oceanococcus atlanticus 22II-S10r2 Genome Sequencing.</title>
        <authorList>
            <person name="Lai Q."/>
            <person name="Li G."/>
            <person name="Shao Z."/>
        </authorList>
    </citation>
    <scope>NUCLEOTIDE SEQUENCE [LARGE SCALE GENOMIC DNA]</scope>
    <source>
        <strain evidence="11 12">22II-S10r2</strain>
    </source>
</reference>
<dbReference type="GO" id="GO:0042910">
    <property type="term" value="F:xenobiotic transmembrane transporter activity"/>
    <property type="evidence" value="ECO:0007669"/>
    <property type="project" value="InterPro"/>
</dbReference>
<evidence type="ECO:0000256" key="9">
    <source>
        <dbReference type="ARBA" id="ARBA00031636"/>
    </source>
</evidence>
<gene>
    <name evidence="11" type="ORF">ATO7_06785</name>
</gene>
<dbReference type="InterPro" id="IPR002528">
    <property type="entry name" value="MATE_fam"/>
</dbReference>
<feature type="transmembrane region" description="Helical" evidence="10">
    <location>
        <begin position="15"/>
        <end position="35"/>
    </location>
</feature>
<dbReference type="Pfam" id="PF01554">
    <property type="entry name" value="MatE"/>
    <property type="match status" value="2"/>
</dbReference>
<feature type="transmembrane region" description="Helical" evidence="10">
    <location>
        <begin position="417"/>
        <end position="436"/>
    </location>
</feature>
<evidence type="ECO:0000313" key="12">
    <source>
        <dbReference type="Proteomes" id="UP000192342"/>
    </source>
</evidence>